<accession>A0A4Z2J674</accession>
<evidence type="ECO:0000313" key="2">
    <source>
        <dbReference type="EMBL" id="TNN85517.1"/>
    </source>
</evidence>
<dbReference type="AlphaFoldDB" id="A0A4Z2J674"/>
<evidence type="ECO:0000313" key="3">
    <source>
        <dbReference type="Proteomes" id="UP000314294"/>
    </source>
</evidence>
<proteinExistence type="predicted"/>
<dbReference type="Proteomes" id="UP000314294">
    <property type="component" value="Unassembled WGS sequence"/>
</dbReference>
<comment type="caution">
    <text evidence="2">The sequence shown here is derived from an EMBL/GenBank/DDBJ whole genome shotgun (WGS) entry which is preliminary data.</text>
</comment>
<feature type="region of interest" description="Disordered" evidence="1">
    <location>
        <begin position="80"/>
        <end position="103"/>
    </location>
</feature>
<protein>
    <submittedName>
        <fullName evidence="2">Uncharacterized protein</fullName>
    </submittedName>
</protein>
<feature type="compositionally biased region" description="Polar residues" evidence="1">
    <location>
        <begin position="1"/>
        <end position="17"/>
    </location>
</feature>
<gene>
    <name evidence="2" type="ORF">EYF80_004150</name>
</gene>
<feature type="compositionally biased region" description="Basic and acidic residues" evidence="1">
    <location>
        <begin position="85"/>
        <end position="100"/>
    </location>
</feature>
<sequence>MASSTLLATSGTQNMEETQWKEEREIKVSQSHPFMCNACKPMHSDTMAQQRDMRGENELLSKWVRADKHHRTTTVFKISISNNDKSSRSHRVADTEEGRRTTRTAVSHWKRLQINSSGTHSVLHFHQ</sequence>
<feature type="region of interest" description="Disordered" evidence="1">
    <location>
        <begin position="1"/>
        <end position="20"/>
    </location>
</feature>
<dbReference type="EMBL" id="SRLO01000020">
    <property type="protein sequence ID" value="TNN85517.1"/>
    <property type="molecule type" value="Genomic_DNA"/>
</dbReference>
<name>A0A4Z2J674_9TELE</name>
<evidence type="ECO:0000256" key="1">
    <source>
        <dbReference type="SAM" id="MobiDB-lite"/>
    </source>
</evidence>
<reference evidence="2 3" key="1">
    <citation type="submission" date="2019-03" db="EMBL/GenBank/DDBJ databases">
        <title>First draft genome of Liparis tanakae, snailfish: a comprehensive survey of snailfish specific genes.</title>
        <authorList>
            <person name="Kim W."/>
            <person name="Song I."/>
            <person name="Jeong J.-H."/>
            <person name="Kim D."/>
            <person name="Kim S."/>
            <person name="Ryu S."/>
            <person name="Song J.Y."/>
            <person name="Lee S.K."/>
        </authorList>
    </citation>
    <scope>NUCLEOTIDE SEQUENCE [LARGE SCALE GENOMIC DNA]</scope>
    <source>
        <tissue evidence="2">Muscle</tissue>
    </source>
</reference>
<organism evidence="2 3">
    <name type="scientific">Liparis tanakae</name>
    <name type="common">Tanaka's snailfish</name>
    <dbReference type="NCBI Taxonomy" id="230148"/>
    <lineage>
        <taxon>Eukaryota</taxon>
        <taxon>Metazoa</taxon>
        <taxon>Chordata</taxon>
        <taxon>Craniata</taxon>
        <taxon>Vertebrata</taxon>
        <taxon>Euteleostomi</taxon>
        <taxon>Actinopterygii</taxon>
        <taxon>Neopterygii</taxon>
        <taxon>Teleostei</taxon>
        <taxon>Neoteleostei</taxon>
        <taxon>Acanthomorphata</taxon>
        <taxon>Eupercaria</taxon>
        <taxon>Perciformes</taxon>
        <taxon>Cottioidei</taxon>
        <taxon>Cottales</taxon>
        <taxon>Liparidae</taxon>
        <taxon>Liparis</taxon>
    </lineage>
</organism>
<keyword evidence="3" id="KW-1185">Reference proteome</keyword>